<dbReference type="Pfam" id="PF13196">
    <property type="entry name" value="DUF4012"/>
    <property type="match status" value="1"/>
</dbReference>
<dbReference type="InterPro" id="IPR025101">
    <property type="entry name" value="DUF4012"/>
</dbReference>
<protein>
    <recommendedName>
        <fullName evidence="3">DUF4012 domain-containing protein</fullName>
    </recommendedName>
</protein>
<dbReference type="Proteomes" id="UP000034875">
    <property type="component" value="Unassembled WGS sequence"/>
</dbReference>
<evidence type="ECO:0008006" key="3">
    <source>
        <dbReference type="Google" id="ProtNLM"/>
    </source>
</evidence>
<sequence>MKKRSKKFWVFTILLIIFGLAFAGSLAVGWYLYPAYQGLQINQNKNLQSEASILFDLAGFHGAKRHLILFQNPNELRPTGGFWGSLAVLKVEQGHVVNLKTSDVYALDGPSEKMPKIIPPLPISRYLNDSWYFRDANWSPDFPTSAKTALYFYDKEGGLQGEENNNFDSVIAITPAVVSDLLDLTGPVAIDGIVFDSAKFLDRLQYETGAGYRERNVPYFARKDLIGALAKVLVGRVQENILGYGLPVYKIVQKRLATKDIMIYSTDKNLEETYRVFGWAGELKKTTGDYLMVVDSNMAAFKTNKFVTRKVSVSVAEVEKNTLRHTVNVFYQNDAPGFTEFTTRYRTYTRLYLPAAAVFVAAGGFVSEAKAKIPGAADIYKDGEFTVIGGFFALDPKTSGSFTVVYDVPLTQDKVYFNYQKQVGQKDSVVLKTQKPWTIQYLVGDLSYRDQISFIPDEDWALKMVRVK</sequence>
<evidence type="ECO:0000313" key="1">
    <source>
        <dbReference type="EMBL" id="KKS43802.1"/>
    </source>
</evidence>
<comment type="caution">
    <text evidence="1">The sequence shown here is derived from an EMBL/GenBank/DDBJ whole genome shotgun (WGS) entry which is preliminary data.</text>
</comment>
<gene>
    <name evidence="1" type="ORF">UV05_C0020G0008</name>
</gene>
<dbReference type="EMBL" id="LCCZ01000020">
    <property type="protein sequence ID" value="KKS43802.1"/>
    <property type="molecule type" value="Genomic_DNA"/>
</dbReference>
<organism evidence="1 2">
    <name type="scientific">candidate division CPR1 bacterium GW2011_GWA2_42_17</name>
    <dbReference type="NCBI Taxonomy" id="1618341"/>
    <lineage>
        <taxon>Bacteria</taxon>
        <taxon>candidate division CPR1</taxon>
    </lineage>
</organism>
<reference evidence="1 2" key="1">
    <citation type="journal article" date="2015" name="Nature">
        <title>rRNA introns, odd ribosomes, and small enigmatic genomes across a large radiation of phyla.</title>
        <authorList>
            <person name="Brown C.T."/>
            <person name="Hug L.A."/>
            <person name="Thomas B.C."/>
            <person name="Sharon I."/>
            <person name="Castelle C.J."/>
            <person name="Singh A."/>
            <person name="Wilkins M.J."/>
            <person name="Williams K.H."/>
            <person name="Banfield J.F."/>
        </authorList>
    </citation>
    <scope>NUCLEOTIDE SEQUENCE [LARGE SCALE GENOMIC DNA]</scope>
</reference>
<dbReference type="AlphaFoldDB" id="A0A0G0Z513"/>
<accession>A0A0G0Z513</accession>
<proteinExistence type="predicted"/>
<name>A0A0G0Z513_9BACT</name>
<evidence type="ECO:0000313" key="2">
    <source>
        <dbReference type="Proteomes" id="UP000034875"/>
    </source>
</evidence>